<evidence type="ECO:0008006" key="4">
    <source>
        <dbReference type="Google" id="ProtNLM"/>
    </source>
</evidence>
<feature type="transmembrane region" description="Helical" evidence="1">
    <location>
        <begin position="35"/>
        <end position="55"/>
    </location>
</feature>
<organism evidence="2 3">
    <name type="scientific">Actinobacillus porcinus</name>
    <dbReference type="NCBI Taxonomy" id="51048"/>
    <lineage>
        <taxon>Bacteria</taxon>
        <taxon>Pseudomonadati</taxon>
        <taxon>Pseudomonadota</taxon>
        <taxon>Gammaproteobacteria</taxon>
        <taxon>Pasteurellales</taxon>
        <taxon>Pasteurellaceae</taxon>
        <taxon>Actinobacillus</taxon>
    </lineage>
</organism>
<dbReference type="EMBL" id="CABFKI010000015">
    <property type="protein sequence ID" value="VTU09380.1"/>
    <property type="molecule type" value="Genomic_DNA"/>
</dbReference>
<keyword evidence="1" id="KW-0812">Transmembrane</keyword>
<accession>A0ABY6TM43</accession>
<evidence type="ECO:0000313" key="3">
    <source>
        <dbReference type="Proteomes" id="UP000308167"/>
    </source>
</evidence>
<name>A0ABY6TM43_9PAST</name>
<dbReference type="Proteomes" id="UP000308167">
    <property type="component" value="Unassembled WGS sequence"/>
</dbReference>
<comment type="caution">
    <text evidence="2">The sequence shown here is derived from an EMBL/GenBank/DDBJ whole genome shotgun (WGS) entry which is preliminary data.</text>
</comment>
<dbReference type="RefSeq" id="WP_167874955.1">
    <property type="nucleotide sequence ID" value="NZ_CABFKI010000015.1"/>
</dbReference>
<reference evidence="2 3" key="1">
    <citation type="submission" date="2019-05" db="EMBL/GenBank/DDBJ databases">
        <authorList>
            <consortium name="Pathogen Informatics"/>
        </authorList>
    </citation>
    <scope>NUCLEOTIDE SEQUENCE [LARGE SCALE GENOMIC DNA]</scope>
    <source>
        <strain evidence="2 3">NM319</strain>
    </source>
</reference>
<sequence length="56" mass="6354">MMKLSMTQRFDKLATKVDLQLEMAKLKNELTTEMYKMAGLILAGVGILMGLMKFIN</sequence>
<protein>
    <recommendedName>
        <fullName evidence="4">Hemolysin XhlA</fullName>
    </recommendedName>
</protein>
<keyword evidence="1" id="KW-0472">Membrane</keyword>
<evidence type="ECO:0000313" key="2">
    <source>
        <dbReference type="EMBL" id="VTU09380.1"/>
    </source>
</evidence>
<gene>
    <name evidence="2" type="ORF">SAMEA1410922_01994</name>
</gene>
<keyword evidence="1" id="KW-1133">Transmembrane helix</keyword>
<dbReference type="GeneID" id="86156568"/>
<evidence type="ECO:0000256" key="1">
    <source>
        <dbReference type="SAM" id="Phobius"/>
    </source>
</evidence>
<proteinExistence type="predicted"/>
<keyword evidence="3" id="KW-1185">Reference proteome</keyword>